<dbReference type="AlphaFoldDB" id="A0A0G4G019"/>
<dbReference type="PROSITE" id="PS50127">
    <property type="entry name" value="UBC_2"/>
    <property type="match status" value="1"/>
</dbReference>
<dbReference type="STRING" id="1169540.A0A0G4G019"/>
<dbReference type="InParanoid" id="A0A0G4G019"/>
<evidence type="ECO:0000313" key="4">
    <source>
        <dbReference type="Proteomes" id="UP000041254"/>
    </source>
</evidence>
<protein>
    <recommendedName>
        <fullName evidence="2">UBC core domain-containing protein</fullName>
    </recommendedName>
</protein>
<keyword evidence="4" id="KW-1185">Reference proteome</keyword>
<dbReference type="InterPro" id="IPR050113">
    <property type="entry name" value="Ub_conjugating_enzyme"/>
</dbReference>
<name>A0A0G4G019_VITBC</name>
<feature type="region of interest" description="Disordered" evidence="1">
    <location>
        <begin position="121"/>
        <end position="151"/>
    </location>
</feature>
<dbReference type="InterPro" id="IPR016135">
    <property type="entry name" value="UBQ-conjugating_enzyme/RWD"/>
</dbReference>
<feature type="domain" description="UBC core" evidence="2">
    <location>
        <begin position="2"/>
        <end position="151"/>
    </location>
</feature>
<dbReference type="VEuPathDB" id="CryptoDB:Vbra_16516"/>
<dbReference type="Pfam" id="PF00179">
    <property type="entry name" value="UQ_con"/>
    <property type="match status" value="1"/>
</dbReference>
<organism evidence="3 4">
    <name type="scientific">Vitrella brassicaformis (strain CCMP3155)</name>
    <dbReference type="NCBI Taxonomy" id="1169540"/>
    <lineage>
        <taxon>Eukaryota</taxon>
        <taxon>Sar</taxon>
        <taxon>Alveolata</taxon>
        <taxon>Colpodellida</taxon>
        <taxon>Vitrellaceae</taxon>
        <taxon>Vitrella</taxon>
    </lineage>
</organism>
<dbReference type="Gene3D" id="3.10.110.10">
    <property type="entry name" value="Ubiquitin Conjugating Enzyme"/>
    <property type="match status" value="1"/>
</dbReference>
<dbReference type="FunFam" id="3.10.110.10:FF:000072">
    <property type="entry name" value="Ubiquitin-conjugating enzyme E2 W"/>
    <property type="match status" value="1"/>
</dbReference>
<evidence type="ECO:0000256" key="1">
    <source>
        <dbReference type="SAM" id="MobiDB-lite"/>
    </source>
</evidence>
<dbReference type="OrthoDB" id="406833at2759"/>
<dbReference type="EMBL" id="CDMY01000531">
    <property type="protein sequence ID" value="CEM20852.1"/>
    <property type="molecule type" value="Genomic_DNA"/>
</dbReference>
<dbReference type="Proteomes" id="UP000041254">
    <property type="component" value="Unassembled WGS sequence"/>
</dbReference>
<proteinExistence type="predicted"/>
<evidence type="ECO:0000313" key="3">
    <source>
        <dbReference type="EMBL" id="CEM20852.1"/>
    </source>
</evidence>
<dbReference type="CDD" id="cd23808">
    <property type="entry name" value="UBCc_UBE2W"/>
    <property type="match status" value="1"/>
</dbReference>
<reference evidence="3 4" key="1">
    <citation type="submission" date="2014-11" db="EMBL/GenBank/DDBJ databases">
        <authorList>
            <person name="Zhu J."/>
            <person name="Qi W."/>
            <person name="Song R."/>
        </authorList>
    </citation>
    <scope>NUCLEOTIDE SEQUENCE [LARGE SCALE GENOMIC DNA]</scope>
</reference>
<sequence length="151" mass="17341">MKFQKRIEKEFEALRGGTVPHVKLDNDTTSHAQQRIWTVTIEGAESTLYEGEVFKLRFRFPDKYPLESPEVMFVEKPPVHPHIYTNGHICLSILYEAWSPALTVSAVCLSILSMLSSCTKKEHPPDNDKYVLQSSTQSPKSTSWMFHDDRV</sequence>
<accession>A0A0G4G019</accession>
<dbReference type="SUPFAM" id="SSF54495">
    <property type="entry name" value="UBC-like"/>
    <property type="match status" value="1"/>
</dbReference>
<dbReference type="PANTHER" id="PTHR24067">
    <property type="entry name" value="UBIQUITIN-CONJUGATING ENZYME E2"/>
    <property type="match status" value="1"/>
</dbReference>
<dbReference type="InterPro" id="IPR000608">
    <property type="entry name" value="UBC"/>
</dbReference>
<gene>
    <name evidence="3" type="ORF">Vbra_16516</name>
</gene>
<feature type="compositionally biased region" description="Polar residues" evidence="1">
    <location>
        <begin position="132"/>
        <end position="144"/>
    </location>
</feature>
<dbReference type="PhylomeDB" id="A0A0G4G019"/>
<dbReference type="OMA" id="WQMDIKV"/>
<dbReference type="SMART" id="SM00212">
    <property type="entry name" value="UBCc"/>
    <property type="match status" value="1"/>
</dbReference>
<evidence type="ECO:0000259" key="2">
    <source>
        <dbReference type="PROSITE" id="PS50127"/>
    </source>
</evidence>